<accession>A0AA38TB14</accession>
<dbReference type="InterPro" id="IPR023213">
    <property type="entry name" value="CAT-like_dom_sf"/>
</dbReference>
<organism evidence="2 3">
    <name type="scientific">Centaurea solstitialis</name>
    <name type="common">yellow star-thistle</name>
    <dbReference type="NCBI Taxonomy" id="347529"/>
    <lineage>
        <taxon>Eukaryota</taxon>
        <taxon>Viridiplantae</taxon>
        <taxon>Streptophyta</taxon>
        <taxon>Embryophyta</taxon>
        <taxon>Tracheophyta</taxon>
        <taxon>Spermatophyta</taxon>
        <taxon>Magnoliopsida</taxon>
        <taxon>eudicotyledons</taxon>
        <taxon>Gunneridae</taxon>
        <taxon>Pentapetalae</taxon>
        <taxon>asterids</taxon>
        <taxon>campanulids</taxon>
        <taxon>Asterales</taxon>
        <taxon>Asteraceae</taxon>
        <taxon>Carduoideae</taxon>
        <taxon>Cardueae</taxon>
        <taxon>Centaureinae</taxon>
        <taxon>Centaurea</taxon>
    </lineage>
</organism>
<protein>
    <submittedName>
        <fullName evidence="2">Uncharacterized protein</fullName>
    </submittedName>
</protein>
<comment type="similarity">
    <text evidence="1">Belongs to the plant acyltransferase family.</text>
</comment>
<dbReference type="Proteomes" id="UP001172457">
    <property type="component" value="Chromosome 4"/>
</dbReference>
<dbReference type="PANTHER" id="PTHR31642:SF266">
    <property type="entry name" value="HXXXD-TYPE ACYL-TRANSFERASE FAMILY PROTEIN"/>
    <property type="match status" value="1"/>
</dbReference>
<proteinExistence type="inferred from homology"/>
<dbReference type="AlphaFoldDB" id="A0AA38TB14"/>
<sequence length="459" mass="51168">MGSIGMLSVSVKETDMIKAATPVQDVWLPMSNLDLLIPPLDVGVFFCYKKPNGHENSSCIINLIKQSLSLALVPFYPLAGEVVETSQGEPELLCNNHGVELVHVCASLELKDLDLYHPDDSVEGKLVPVKTKGVLSVQVTEFKCGGLVIGCTFDHRVADAHSMNMFLASWAEITRSKPMSCFPSFRRSMLHPRRPPLITNFYDTLYVPISSLPPPPTSALTNPLISRIYYIEAHHINNLQTVSSSDGNPQSKLISFISFLWKIIAEGDEDFKTCRMGVVVDGRERLKDIADFENLSINDSLTMKNYFGNVLSVPYGEAGAGDLKEMPLSQVAKMVHKFVSSATTKEHFRGLIDWVEVHRPEKAVTKIYTRMEGDDGGAVVVSSGMRLQIERMDFGWGKPQFGSYHFPWGGQTGYVMPMPSVTKNGDWIVYMHLLQKHLDLVEAIGKKYFRPLTADYLGF</sequence>
<evidence type="ECO:0000313" key="2">
    <source>
        <dbReference type="EMBL" id="KAJ9550681.1"/>
    </source>
</evidence>
<evidence type="ECO:0000313" key="3">
    <source>
        <dbReference type="Proteomes" id="UP001172457"/>
    </source>
</evidence>
<dbReference type="GO" id="GO:0016747">
    <property type="term" value="F:acyltransferase activity, transferring groups other than amino-acyl groups"/>
    <property type="evidence" value="ECO:0007669"/>
    <property type="project" value="TreeGrafter"/>
</dbReference>
<dbReference type="EMBL" id="JARYMX010000004">
    <property type="protein sequence ID" value="KAJ9550681.1"/>
    <property type="molecule type" value="Genomic_DNA"/>
</dbReference>
<dbReference type="PANTHER" id="PTHR31642">
    <property type="entry name" value="TRICHOTHECENE 3-O-ACETYLTRANSFERASE"/>
    <property type="match status" value="1"/>
</dbReference>
<dbReference type="Gene3D" id="3.30.559.10">
    <property type="entry name" value="Chloramphenicol acetyltransferase-like domain"/>
    <property type="match status" value="2"/>
</dbReference>
<dbReference type="InterPro" id="IPR050317">
    <property type="entry name" value="Plant_Fungal_Acyltransferase"/>
</dbReference>
<keyword evidence="3" id="KW-1185">Reference proteome</keyword>
<comment type="caution">
    <text evidence="2">The sequence shown here is derived from an EMBL/GenBank/DDBJ whole genome shotgun (WGS) entry which is preliminary data.</text>
</comment>
<name>A0AA38TB14_9ASTR</name>
<dbReference type="Pfam" id="PF02458">
    <property type="entry name" value="Transferase"/>
    <property type="match status" value="1"/>
</dbReference>
<evidence type="ECO:0000256" key="1">
    <source>
        <dbReference type="ARBA" id="ARBA00009861"/>
    </source>
</evidence>
<reference evidence="2" key="1">
    <citation type="submission" date="2023-03" db="EMBL/GenBank/DDBJ databases">
        <title>Chromosome-scale reference genome and RAD-based genetic map of yellow starthistle (Centaurea solstitialis) reveal putative structural variation and QTLs associated with invader traits.</title>
        <authorList>
            <person name="Reatini B."/>
            <person name="Cang F.A."/>
            <person name="Jiang Q."/>
            <person name="Mckibben M.T.W."/>
            <person name="Barker M.S."/>
            <person name="Rieseberg L.H."/>
            <person name="Dlugosch K.M."/>
        </authorList>
    </citation>
    <scope>NUCLEOTIDE SEQUENCE</scope>
    <source>
        <strain evidence="2">CAN-66</strain>
        <tissue evidence="2">Leaf</tissue>
    </source>
</reference>
<gene>
    <name evidence="2" type="ORF">OSB04_014726</name>
</gene>